<evidence type="ECO:0000256" key="1">
    <source>
        <dbReference type="SAM" id="MobiDB-lite"/>
    </source>
</evidence>
<evidence type="ECO:0008006" key="4">
    <source>
        <dbReference type="Google" id="ProtNLM"/>
    </source>
</evidence>
<feature type="compositionally biased region" description="Low complexity" evidence="1">
    <location>
        <begin position="154"/>
        <end position="165"/>
    </location>
</feature>
<organism evidence="2 3">
    <name type="scientific">Sphingomonas qomolangmaensis</name>
    <dbReference type="NCBI Taxonomy" id="2918765"/>
    <lineage>
        <taxon>Bacteria</taxon>
        <taxon>Pseudomonadati</taxon>
        <taxon>Pseudomonadota</taxon>
        <taxon>Alphaproteobacteria</taxon>
        <taxon>Sphingomonadales</taxon>
        <taxon>Sphingomonadaceae</taxon>
        <taxon>Sphingomonas</taxon>
    </lineage>
</organism>
<feature type="region of interest" description="Disordered" evidence="1">
    <location>
        <begin position="141"/>
        <end position="166"/>
    </location>
</feature>
<name>A0ABY5LGP4_9SPHN</name>
<evidence type="ECO:0000313" key="3">
    <source>
        <dbReference type="Proteomes" id="UP001058533"/>
    </source>
</evidence>
<proteinExistence type="predicted"/>
<keyword evidence="3" id="KW-1185">Reference proteome</keyword>
<dbReference type="EMBL" id="CP101740">
    <property type="protein sequence ID" value="UUL83896.1"/>
    <property type="molecule type" value="Genomic_DNA"/>
</dbReference>
<sequence length="192" mass="21348">MVVAIVIALAAVVQSPAVEAPCGDEVQILNEDLDTFDQDPRKGWRSVVARTNCRAKAAELLRIYREMLQMRLDSLAWHEGQVLAELGRVTEAIAIFQQAKRRDVVLDQPQEGWNAYADATIAFLRRDRIALQQARKRLAATPIATTMERQPDGSFRPSSSASRPPNLDVVDGLIKCFDRSYAEAYGSSSCRS</sequence>
<gene>
    <name evidence="2" type="ORF">NMP03_06790</name>
</gene>
<accession>A0ABY5LGP4</accession>
<reference evidence="2" key="1">
    <citation type="submission" date="2022-07" db="EMBL/GenBank/DDBJ databases">
        <title>Sphingomonas sp. nov., a novel bacterium isolated from the north slope of the Mount Everest.</title>
        <authorList>
            <person name="Cui X."/>
            <person name="Liu Y."/>
        </authorList>
    </citation>
    <scope>NUCLEOTIDE SEQUENCE</scope>
    <source>
        <strain evidence="2">S5-59</strain>
    </source>
</reference>
<dbReference type="RefSeq" id="WP_256507731.1">
    <property type="nucleotide sequence ID" value="NZ_CP101740.1"/>
</dbReference>
<dbReference type="Proteomes" id="UP001058533">
    <property type="component" value="Chromosome"/>
</dbReference>
<protein>
    <recommendedName>
        <fullName evidence="4">Tetratricopeptide repeat protein</fullName>
    </recommendedName>
</protein>
<evidence type="ECO:0000313" key="2">
    <source>
        <dbReference type="EMBL" id="UUL83896.1"/>
    </source>
</evidence>